<evidence type="ECO:0000256" key="6">
    <source>
        <dbReference type="ARBA" id="ARBA00022833"/>
    </source>
</evidence>
<evidence type="ECO:0000256" key="8">
    <source>
        <dbReference type="PROSITE-ProRule" id="PRU00024"/>
    </source>
</evidence>
<reference evidence="14" key="1">
    <citation type="submission" date="2013-09" db="EMBL/GenBank/DDBJ databases">
        <title>Corchorus olitorius genome sequencing.</title>
        <authorList>
            <person name="Alam M."/>
            <person name="Haque M.S."/>
            <person name="Islam M.S."/>
            <person name="Emdad E.M."/>
            <person name="Islam M.M."/>
            <person name="Ahmed B."/>
            <person name="Halim A."/>
            <person name="Hossen Q.M.M."/>
            <person name="Hossain M.Z."/>
            <person name="Ahmed R."/>
            <person name="Khan M.M."/>
            <person name="Islam R."/>
            <person name="Rashid M.M."/>
            <person name="Khan S.A."/>
            <person name="Rahman M.S."/>
            <person name="Alam M."/>
            <person name="Yahiya A.S."/>
            <person name="Khan M.S."/>
            <person name="Azam M.S."/>
            <person name="Haque T."/>
            <person name="Lashkar M.Z.H."/>
            <person name="Akhand A.I."/>
            <person name="Morshed G."/>
            <person name="Roy S."/>
            <person name="Uddin K.S."/>
            <person name="Rabeya T."/>
            <person name="Hossain A.S."/>
            <person name="Chowdhury A."/>
            <person name="Snigdha A.R."/>
            <person name="Mortoza M.S."/>
            <person name="Matin S.A."/>
            <person name="Hoque S.M.E."/>
            <person name="Islam M.K."/>
            <person name="Roy D.K."/>
            <person name="Haider R."/>
            <person name="Moosa M.M."/>
            <person name="Elias S.M."/>
            <person name="Hasan A.M."/>
            <person name="Jahan S."/>
            <person name="Shafiuddin M."/>
            <person name="Mahmood N."/>
            <person name="Shommy N.S."/>
        </authorList>
    </citation>
    <scope>NUCLEOTIDE SEQUENCE [LARGE SCALE GENOMIC DNA]</scope>
    <source>
        <strain evidence="14">cv. O-4</strain>
    </source>
</reference>
<evidence type="ECO:0000256" key="7">
    <source>
        <dbReference type="ARBA" id="ARBA00023242"/>
    </source>
</evidence>
<dbReference type="InterPro" id="IPR049808">
    <property type="entry name" value="CONSTANS-like_Bbox1"/>
</dbReference>
<dbReference type="InterPro" id="IPR010402">
    <property type="entry name" value="CCT_domain"/>
</dbReference>
<keyword evidence="5 8" id="KW-0863">Zinc-finger</keyword>
<dbReference type="PANTHER" id="PTHR31717:SF131">
    <property type="entry name" value="ZINC FINGER PROTEIN CONSTANS-LIKE 9"/>
    <property type="match status" value="1"/>
</dbReference>
<protein>
    <submittedName>
        <fullName evidence="13">Zinc finger, B-box</fullName>
    </submittedName>
</protein>
<evidence type="ECO:0000256" key="2">
    <source>
        <dbReference type="ARBA" id="ARBA00010024"/>
    </source>
</evidence>
<keyword evidence="3" id="KW-0479">Metal-binding</keyword>
<evidence type="ECO:0000256" key="10">
    <source>
        <dbReference type="SAM" id="MobiDB-lite"/>
    </source>
</evidence>
<keyword evidence="6" id="KW-0862">Zinc</keyword>
<evidence type="ECO:0000313" key="13">
    <source>
        <dbReference type="EMBL" id="OMO89664.1"/>
    </source>
</evidence>
<feature type="compositionally biased region" description="Polar residues" evidence="10">
    <location>
        <begin position="134"/>
        <end position="151"/>
    </location>
</feature>
<evidence type="ECO:0000256" key="9">
    <source>
        <dbReference type="PROSITE-ProRule" id="PRU00357"/>
    </source>
</evidence>
<sequence length="413" mass="44912">MGYICDFCGDQRSMVYCRSDAACLCLSCDRNVHSANALSKRHSRTLLCERCNSQPAFVRCAEEKISLCQNCDWMGHGTSTSNSTHKRQTINCYSGCPSASELSSIWSFVLESPSAGESACEQELGLMSITENTERTSWGPTENNISQNNTGAAEVNDDSNADKGSGWGGSSSVPELRSARPPDQPATSTDIPLPKLCCPQTKFPGLCEDDIYDDFNMDEVDLNLENYEELFGVTLNHSEELLENGGIDSLFGTKDMSAADSNCQGAVAAEGSSVGLLNATQPACSNGASADSIMSNKTDSILCFTRQAHSNLSFSGLTGESSAGDYQDCGASSMLLMGEPPWCPPCTENSFPSATRNDAVMRYKEKKKTRKFEKRVRYASRKARADVRKRVKGRFVKAGDAYDYDPLSPTRSY</sequence>
<dbReference type="GO" id="GO:0008270">
    <property type="term" value="F:zinc ion binding"/>
    <property type="evidence" value="ECO:0007669"/>
    <property type="project" value="UniProtKB-KW"/>
</dbReference>
<dbReference type="STRING" id="93759.A0A1R3J4B3"/>
<dbReference type="EMBL" id="AWUE01016709">
    <property type="protein sequence ID" value="OMO89664.1"/>
    <property type="molecule type" value="Genomic_DNA"/>
</dbReference>
<comment type="subcellular location">
    <subcellularLocation>
        <location evidence="1 9">Nucleus</location>
    </subcellularLocation>
</comment>
<keyword evidence="4" id="KW-0677">Repeat</keyword>
<dbReference type="SMART" id="SM00336">
    <property type="entry name" value="BBOX"/>
    <property type="match status" value="2"/>
</dbReference>
<feature type="region of interest" description="Disordered" evidence="10">
    <location>
        <begin position="134"/>
        <end position="194"/>
    </location>
</feature>
<dbReference type="PROSITE" id="PS50119">
    <property type="entry name" value="ZF_BBOX"/>
    <property type="match status" value="2"/>
</dbReference>
<evidence type="ECO:0000256" key="4">
    <source>
        <dbReference type="ARBA" id="ARBA00022737"/>
    </source>
</evidence>
<feature type="domain" description="CCT" evidence="12">
    <location>
        <begin position="356"/>
        <end position="398"/>
    </location>
</feature>
<keyword evidence="7 9" id="KW-0539">Nucleus</keyword>
<evidence type="ECO:0000256" key="3">
    <source>
        <dbReference type="ARBA" id="ARBA00022723"/>
    </source>
</evidence>
<proteinExistence type="inferred from homology"/>
<dbReference type="PROSITE" id="PS51017">
    <property type="entry name" value="CCT"/>
    <property type="match status" value="1"/>
</dbReference>
<dbReference type="AlphaFoldDB" id="A0A1R3J4B3"/>
<dbReference type="Pfam" id="PF06203">
    <property type="entry name" value="CCT"/>
    <property type="match status" value="1"/>
</dbReference>
<name>A0A1R3J4B3_9ROSI</name>
<dbReference type="GO" id="GO:0006355">
    <property type="term" value="P:regulation of DNA-templated transcription"/>
    <property type="evidence" value="ECO:0007669"/>
    <property type="project" value="UniProtKB-ARBA"/>
</dbReference>
<evidence type="ECO:0000259" key="11">
    <source>
        <dbReference type="PROSITE" id="PS50119"/>
    </source>
</evidence>
<dbReference type="CDD" id="cd19821">
    <property type="entry name" value="Bbox1_BBX-like"/>
    <property type="match status" value="2"/>
</dbReference>
<dbReference type="OrthoDB" id="153872at2759"/>
<feature type="domain" description="B box-type" evidence="11">
    <location>
        <begin position="1"/>
        <end position="47"/>
    </location>
</feature>
<feature type="domain" description="B box-type" evidence="11">
    <location>
        <begin position="43"/>
        <end position="90"/>
    </location>
</feature>
<evidence type="ECO:0000256" key="1">
    <source>
        <dbReference type="ARBA" id="ARBA00004123"/>
    </source>
</evidence>
<evidence type="ECO:0000313" key="14">
    <source>
        <dbReference type="Proteomes" id="UP000187203"/>
    </source>
</evidence>
<keyword evidence="14" id="KW-1185">Reference proteome</keyword>
<dbReference type="GO" id="GO:0005634">
    <property type="term" value="C:nucleus"/>
    <property type="evidence" value="ECO:0007669"/>
    <property type="project" value="UniProtKB-SubCell"/>
</dbReference>
<comment type="similarity">
    <text evidence="2">Belongs to the CONSTANS family.</text>
</comment>
<dbReference type="PANTHER" id="PTHR31717">
    <property type="entry name" value="ZINC FINGER PROTEIN CONSTANS-LIKE 10"/>
    <property type="match status" value="1"/>
</dbReference>
<organism evidence="13 14">
    <name type="scientific">Corchorus olitorius</name>
    <dbReference type="NCBI Taxonomy" id="93759"/>
    <lineage>
        <taxon>Eukaryota</taxon>
        <taxon>Viridiplantae</taxon>
        <taxon>Streptophyta</taxon>
        <taxon>Embryophyta</taxon>
        <taxon>Tracheophyta</taxon>
        <taxon>Spermatophyta</taxon>
        <taxon>Magnoliopsida</taxon>
        <taxon>eudicotyledons</taxon>
        <taxon>Gunneridae</taxon>
        <taxon>Pentapetalae</taxon>
        <taxon>rosids</taxon>
        <taxon>malvids</taxon>
        <taxon>Malvales</taxon>
        <taxon>Malvaceae</taxon>
        <taxon>Grewioideae</taxon>
        <taxon>Apeibeae</taxon>
        <taxon>Corchorus</taxon>
    </lineage>
</organism>
<evidence type="ECO:0000256" key="5">
    <source>
        <dbReference type="ARBA" id="ARBA00022771"/>
    </source>
</evidence>
<comment type="caution">
    <text evidence="13">The sequence shown here is derived from an EMBL/GenBank/DDBJ whole genome shotgun (WGS) entry which is preliminary data.</text>
</comment>
<dbReference type="InterPro" id="IPR000315">
    <property type="entry name" value="Znf_B-box"/>
</dbReference>
<evidence type="ECO:0000259" key="12">
    <source>
        <dbReference type="PROSITE" id="PS51017"/>
    </source>
</evidence>
<gene>
    <name evidence="13" type="ORF">COLO4_19655</name>
</gene>
<dbReference type="Proteomes" id="UP000187203">
    <property type="component" value="Unassembled WGS sequence"/>
</dbReference>
<accession>A0A1R3J4B3</accession>